<dbReference type="PANTHER" id="PTHR21624">
    <property type="entry name" value="STEROL DESATURASE-RELATED PROTEIN"/>
    <property type="match status" value="1"/>
</dbReference>
<organism evidence="10">
    <name type="scientific">Sym plasmid</name>
    <dbReference type="NCBI Taxonomy" id="28430"/>
    <lineage>
        <taxon>other sequences</taxon>
        <taxon>plasmids</taxon>
    </lineage>
</organism>
<evidence type="ECO:0000256" key="5">
    <source>
        <dbReference type="ARBA" id="ARBA00023098"/>
    </source>
</evidence>
<feature type="compositionally biased region" description="Low complexity" evidence="7">
    <location>
        <begin position="308"/>
        <end position="322"/>
    </location>
</feature>
<evidence type="ECO:0000256" key="1">
    <source>
        <dbReference type="ARBA" id="ARBA00004127"/>
    </source>
</evidence>
<name>A0A515HJK2_9ZZZZ</name>
<comment type="subcellular location">
    <subcellularLocation>
        <location evidence="1">Endomembrane system</location>
        <topology evidence="1">Multi-pass membrane protein</topology>
    </subcellularLocation>
</comment>
<evidence type="ECO:0000256" key="2">
    <source>
        <dbReference type="ARBA" id="ARBA00022692"/>
    </source>
</evidence>
<feature type="transmembrane region" description="Helical" evidence="8">
    <location>
        <begin position="20"/>
        <end position="40"/>
    </location>
</feature>
<dbReference type="Pfam" id="PF04116">
    <property type="entry name" value="FA_hydroxylase"/>
    <property type="match status" value="1"/>
</dbReference>
<keyword evidence="3 8" id="KW-1133">Transmembrane helix</keyword>
<evidence type="ECO:0000256" key="7">
    <source>
        <dbReference type="SAM" id="MobiDB-lite"/>
    </source>
</evidence>
<evidence type="ECO:0000313" key="10">
    <source>
        <dbReference type="EMBL" id="QDL89569.1"/>
    </source>
</evidence>
<keyword evidence="10" id="KW-0614">Plasmid</keyword>
<keyword evidence="5" id="KW-0443">Lipid metabolism</keyword>
<sequence length="322" mass="37621">MPSDMMNWLHSIFGKSVDWKQAFMLSMVPLFIIAFSLETLINRRRRAESTLNWKEVWANIALGTTYQIMEPLGVALVTGSIYAWVYSKRLFDIPVDGWTILPIILSVEFCYYWFHRASHRIRWFWAAHVVHHTGENMNFTTAARQSMLNVVAGSFIFFLPPVLLGVPPAAVALILAVNLSYQYFIHTELIRRLPGWIEYIFNTPSHHRAHHGRNDQYIDKNYGGMLIIFDRMFGTFEEERETVQYGITQQIKSYNILVLNLHEFVDMWRDVMSPGPVWQRLQHLWRPPEWVRRGHEPIHTWTVDRNEPTGSESTPTPSTSAT</sequence>
<dbReference type="GO" id="GO:0006643">
    <property type="term" value="P:membrane lipid metabolic process"/>
    <property type="evidence" value="ECO:0007669"/>
    <property type="project" value="TreeGrafter"/>
</dbReference>
<keyword evidence="6 8" id="KW-0472">Membrane</keyword>
<feature type="transmembrane region" description="Helical" evidence="8">
    <location>
        <begin position="97"/>
        <end position="114"/>
    </location>
</feature>
<reference evidence="10" key="1">
    <citation type="submission" date="2018-05" db="EMBL/GenBank/DDBJ databases">
        <title>Plant species dependent abundance and diversity of IncP-1 plasmids in the rhizosphere - sequence analysis provides new insights into the role as efficient and dynamic means for rapid bacterial adaptation.</title>
        <authorList>
            <person name="Nour E."/>
            <person name="Shintani M."/>
            <person name="Elsayed T."/>
            <person name="Blau K."/>
            <person name="Jechalke S."/>
            <person name="Sproeer C."/>
            <person name="Bunk B."/>
            <person name="Overmann J."/>
            <person name="Smalla K."/>
        </authorList>
    </citation>
    <scope>NUCLEOTIDE SEQUENCE</scope>
    <source>
        <plasmid evidence="10">pTL9</plasmid>
    </source>
</reference>
<dbReference type="InterPro" id="IPR006694">
    <property type="entry name" value="Fatty_acid_hydroxylase"/>
</dbReference>
<accession>A0A515HJK2</accession>
<dbReference type="GO" id="GO:0050479">
    <property type="term" value="F:glyceryl-ether monooxygenase activity"/>
    <property type="evidence" value="ECO:0007669"/>
    <property type="project" value="TreeGrafter"/>
</dbReference>
<dbReference type="InterPro" id="IPR051689">
    <property type="entry name" value="Sterol_desaturase/TMEM195"/>
</dbReference>
<dbReference type="GO" id="GO:0008610">
    <property type="term" value="P:lipid biosynthetic process"/>
    <property type="evidence" value="ECO:0007669"/>
    <property type="project" value="InterPro"/>
</dbReference>
<geneLocation type="plasmid" evidence="10">
    <name>pTL9</name>
</geneLocation>
<dbReference type="AlphaFoldDB" id="A0A515HJK2"/>
<dbReference type="EMBL" id="MH392241">
    <property type="protein sequence ID" value="QDL89569.1"/>
    <property type="molecule type" value="Genomic_DNA"/>
</dbReference>
<dbReference type="GO" id="GO:0005783">
    <property type="term" value="C:endoplasmic reticulum"/>
    <property type="evidence" value="ECO:0007669"/>
    <property type="project" value="TreeGrafter"/>
</dbReference>
<proteinExistence type="predicted"/>
<dbReference type="PANTHER" id="PTHR21624:SF1">
    <property type="entry name" value="ALKYLGLYCEROL MONOOXYGENASE"/>
    <property type="match status" value="1"/>
</dbReference>
<evidence type="ECO:0000256" key="6">
    <source>
        <dbReference type="ARBA" id="ARBA00023136"/>
    </source>
</evidence>
<feature type="domain" description="Fatty acid hydroxylase" evidence="9">
    <location>
        <begin position="103"/>
        <end position="235"/>
    </location>
</feature>
<evidence type="ECO:0000256" key="3">
    <source>
        <dbReference type="ARBA" id="ARBA00022989"/>
    </source>
</evidence>
<keyword evidence="2 8" id="KW-0812">Transmembrane</keyword>
<gene>
    <name evidence="10" type="ORF">pTL9_00058</name>
</gene>
<dbReference type="GO" id="GO:0016020">
    <property type="term" value="C:membrane"/>
    <property type="evidence" value="ECO:0007669"/>
    <property type="project" value="GOC"/>
</dbReference>
<evidence type="ECO:0000256" key="4">
    <source>
        <dbReference type="ARBA" id="ARBA00023002"/>
    </source>
</evidence>
<protein>
    <submittedName>
        <fullName evidence="10">Fatty acid hydroxylase superfamily protein</fullName>
    </submittedName>
</protein>
<evidence type="ECO:0000256" key="8">
    <source>
        <dbReference type="SAM" id="Phobius"/>
    </source>
</evidence>
<dbReference type="GO" id="GO:0005506">
    <property type="term" value="F:iron ion binding"/>
    <property type="evidence" value="ECO:0007669"/>
    <property type="project" value="InterPro"/>
</dbReference>
<keyword evidence="4" id="KW-0560">Oxidoreductase</keyword>
<evidence type="ECO:0000259" key="9">
    <source>
        <dbReference type="Pfam" id="PF04116"/>
    </source>
</evidence>
<feature type="region of interest" description="Disordered" evidence="7">
    <location>
        <begin position="301"/>
        <end position="322"/>
    </location>
</feature>
<feature type="transmembrane region" description="Helical" evidence="8">
    <location>
        <begin position="60"/>
        <end position="85"/>
    </location>
</feature>